<feature type="compositionally biased region" description="Polar residues" evidence="1">
    <location>
        <begin position="347"/>
        <end position="373"/>
    </location>
</feature>
<evidence type="ECO:0000256" key="1">
    <source>
        <dbReference type="SAM" id="MobiDB-lite"/>
    </source>
</evidence>
<dbReference type="STRING" id="599839.J4HV00"/>
<feature type="region of interest" description="Disordered" evidence="1">
    <location>
        <begin position="326"/>
        <end position="393"/>
    </location>
</feature>
<dbReference type="HOGENOM" id="CLU_044501_0_0_1"/>
<evidence type="ECO:0000313" key="3">
    <source>
        <dbReference type="Proteomes" id="UP000006352"/>
    </source>
</evidence>
<feature type="region of interest" description="Disordered" evidence="1">
    <location>
        <begin position="216"/>
        <end position="279"/>
    </location>
</feature>
<dbReference type="AlphaFoldDB" id="J4HV00"/>
<accession>J4HV00</accession>
<dbReference type="InParanoid" id="J4HV00"/>
<proteinExistence type="predicted"/>
<feature type="region of interest" description="Disordered" evidence="1">
    <location>
        <begin position="470"/>
        <end position="507"/>
    </location>
</feature>
<feature type="compositionally biased region" description="Polar residues" evidence="1">
    <location>
        <begin position="216"/>
        <end position="235"/>
    </location>
</feature>
<feature type="compositionally biased region" description="Polar residues" evidence="1">
    <location>
        <begin position="489"/>
        <end position="499"/>
    </location>
</feature>
<dbReference type="EMBL" id="HE796982">
    <property type="protein sequence ID" value="CCM00437.1"/>
    <property type="molecule type" value="Genomic_DNA"/>
</dbReference>
<dbReference type="GeneID" id="24095348"/>
<dbReference type="Proteomes" id="UP000006352">
    <property type="component" value="Unassembled WGS sequence"/>
</dbReference>
<organism evidence="2 3">
    <name type="scientific">Fibroporia radiculosa</name>
    <dbReference type="NCBI Taxonomy" id="599839"/>
    <lineage>
        <taxon>Eukaryota</taxon>
        <taxon>Fungi</taxon>
        <taxon>Dikarya</taxon>
        <taxon>Basidiomycota</taxon>
        <taxon>Agaricomycotina</taxon>
        <taxon>Agaricomycetes</taxon>
        <taxon>Polyporales</taxon>
        <taxon>Fibroporiaceae</taxon>
        <taxon>Fibroporia</taxon>
    </lineage>
</organism>
<feature type="region of interest" description="Disordered" evidence="1">
    <location>
        <begin position="125"/>
        <end position="146"/>
    </location>
</feature>
<name>J4HV00_9APHY</name>
<feature type="compositionally biased region" description="Polar residues" evidence="1">
    <location>
        <begin position="381"/>
        <end position="390"/>
    </location>
</feature>
<feature type="compositionally biased region" description="Basic and acidic residues" evidence="1">
    <location>
        <begin position="132"/>
        <end position="141"/>
    </location>
</feature>
<gene>
    <name evidence="2" type="ORF">FIBRA_02469</name>
</gene>
<dbReference type="RefSeq" id="XP_012179720.1">
    <property type="nucleotide sequence ID" value="XM_012324330.1"/>
</dbReference>
<protein>
    <submittedName>
        <fullName evidence="2">Uncharacterized protein</fullName>
    </submittedName>
</protein>
<reference evidence="2 3" key="1">
    <citation type="journal article" date="2012" name="Appl. Environ. Microbiol.">
        <title>Short-read sequencing for genomic analysis of the brown rot fungus Fibroporia radiculosa.</title>
        <authorList>
            <person name="Tang J.D."/>
            <person name="Perkins A.D."/>
            <person name="Sonstegard T.S."/>
            <person name="Schroeder S.G."/>
            <person name="Burgess S.C."/>
            <person name="Diehl S.V."/>
        </authorList>
    </citation>
    <scope>NUCLEOTIDE SEQUENCE [LARGE SCALE GENOMIC DNA]</scope>
    <source>
        <strain evidence="2 3">TFFH 294</strain>
    </source>
</reference>
<sequence>MGKWTLAHQDEVLKTKMKSLVNGAVNRMKLEGSEPRISYEHFVDDLDVGDSFTTTLLEVLVKEMADRRTRNSAMDRRLISERTAKCLRMQISPLHIYRGRRSVHRFAGRSAYLGPVYPEMAAEFTDEEDEHGDNRSSHSDADGPLEGVRLNGDLYDAYSRASHASSTFDLLDTLRQVEPTPLATGSPDAAEGGRGQFFVTSPRPVSPVLPSITYRSSPWASSSTVAGPATLTRQNSTRHHARSRTVDFNDFTHRRRSSIRQSQQEGEHVRLDDSSDGTWRFHPNIPQSWESWLPTGMSPPSSNPLPLPSTRRALPAFRSLHRRREAGGTYPWSPDSSEPPVADIGNANVSQPSIVSSAGQSSSPLWQSLTSAAPTPPDSSWAPSRRTSLTEVHEARRQVIAPRLRRGGIRPPESLLSRYASPVPDEQISGRSGAVPVSTSMEELDAVSVDPVISGDASPYTAEAVRHYVGRGPSMENGDWGSDVADTRQLPTPTRSVTPSVEPEIES</sequence>
<keyword evidence="3" id="KW-1185">Reference proteome</keyword>
<evidence type="ECO:0000313" key="2">
    <source>
        <dbReference type="EMBL" id="CCM00437.1"/>
    </source>
</evidence>
<dbReference type="OrthoDB" id="3253137at2759"/>